<feature type="transmembrane region" description="Helical" evidence="12">
    <location>
        <begin position="97"/>
        <end position="116"/>
    </location>
</feature>
<keyword evidence="10" id="KW-0406">Ion transport</keyword>
<feature type="transmembrane region" description="Helical" evidence="12">
    <location>
        <begin position="279"/>
        <end position="298"/>
    </location>
</feature>
<comment type="subcellular location">
    <subcellularLocation>
        <location evidence="1">Cell membrane</location>
        <topology evidence="1">Multi-pass membrane protein</topology>
    </subcellularLocation>
</comment>
<keyword evidence="3" id="KW-0050">Antiport</keyword>
<evidence type="ECO:0000259" key="13">
    <source>
        <dbReference type="PROSITE" id="PS51202"/>
    </source>
</evidence>
<evidence type="ECO:0000256" key="12">
    <source>
        <dbReference type="SAM" id="Phobius"/>
    </source>
</evidence>
<keyword evidence="9 12" id="KW-1133">Transmembrane helix</keyword>
<keyword evidence="15" id="KW-1185">Reference proteome</keyword>
<evidence type="ECO:0000313" key="15">
    <source>
        <dbReference type="Proteomes" id="UP000319941"/>
    </source>
</evidence>
<dbReference type="Pfam" id="PF03471">
    <property type="entry name" value="CorC_HlyC"/>
    <property type="match status" value="1"/>
</dbReference>
<evidence type="ECO:0000256" key="1">
    <source>
        <dbReference type="ARBA" id="ARBA00004651"/>
    </source>
</evidence>
<feature type="transmembrane region" description="Helical" evidence="12">
    <location>
        <begin position="128"/>
        <end position="151"/>
    </location>
</feature>
<dbReference type="GO" id="GO:1902600">
    <property type="term" value="P:proton transmembrane transport"/>
    <property type="evidence" value="ECO:0007669"/>
    <property type="project" value="InterPro"/>
</dbReference>
<dbReference type="InterPro" id="IPR006153">
    <property type="entry name" value="Cation/H_exchanger_TM"/>
</dbReference>
<dbReference type="OrthoDB" id="9810759at2"/>
<evidence type="ECO:0000256" key="3">
    <source>
        <dbReference type="ARBA" id="ARBA00022449"/>
    </source>
</evidence>
<dbReference type="Pfam" id="PF00999">
    <property type="entry name" value="Na_H_Exchanger"/>
    <property type="match status" value="1"/>
</dbReference>
<dbReference type="AlphaFoldDB" id="A0A558HHX9"/>
<dbReference type="SMART" id="SM01091">
    <property type="entry name" value="CorC_HlyC"/>
    <property type="match status" value="1"/>
</dbReference>
<dbReference type="GO" id="GO:0050660">
    <property type="term" value="F:flavin adenine dinucleotide binding"/>
    <property type="evidence" value="ECO:0007669"/>
    <property type="project" value="InterPro"/>
</dbReference>
<feature type="domain" description="RCK C-terminal" evidence="13">
    <location>
        <begin position="440"/>
        <end position="521"/>
    </location>
</feature>
<protein>
    <submittedName>
        <fullName evidence="14">Potassium/proton antiporter</fullName>
    </submittedName>
</protein>
<evidence type="ECO:0000256" key="2">
    <source>
        <dbReference type="ARBA" id="ARBA00022448"/>
    </source>
</evidence>
<comment type="caution">
    <text evidence="14">The sequence shown here is derived from an EMBL/GenBank/DDBJ whole genome shotgun (WGS) entry which is preliminary data.</text>
</comment>
<proteinExistence type="predicted"/>
<feature type="transmembrane region" description="Helical" evidence="12">
    <location>
        <begin position="42"/>
        <end position="59"/>
    </location>
</feature>
<dbReference type="InterPro" id="IPR038770">
    <property type="entry name" value="Na+/solute_symporter_sf"/>
</dbReference>
<evidence type="ECO:0000256" key="6">
    <source>
        <dbReference type="ARBA" id="ARBA00022538"/>
    </source>
</evidence>
<dbReference type="Gene3D" id="1.20.1530.20">
    <property type="match status" value="1"/>
</dbReference>
<keyword evidence="11 12" id="KW-0472">Membrane</keyword>
<feature type="transmembrane region" description="Helical" evidence="12">
    <location>
        <begin position="335"/>
        <end position="358"/>
    </location>
</feature>
<dbReference type="NCBIfam" id="NF003715">
    <property type="entry name" value="PRK05326.1-2"/>
    <property type="match status" value="1"/>
</dbReference>
<reference evidence="14 15" key="1">
    <citation type="submission" date="2019-07" db="EMBL/GenBank/DDBJ databases">
        <title>Diversity of Bacteria from Kongsfjorden, Arctic.</title>
        <authorList>
            <person name="Yu Y."/>
        </authorList>
    </citation>
    <scope>NUCLEOTIDE SEQUENCE [LARGE SCALE GENOMIC DNA]</scope>
    <source>
        <strain evidence="14 15">SM1923</strain>
    </source>
</reference>
<dbReference type="InterPro" id="IPR016169">
    <property type="entry name" value="FAD-bd_PCMH_sub2"/>
</dbReference>
<evidence type="ECO:0000256" key="10">
    <source>
        <dbReference type="ARBA" id="ARBA00023065"/>
    </source>
</evidence>
<feature type="transmembrane region" description="Helical" evidence="12">
    <location>
        <begin position="370"/>
        <end position="392"/>
    </location>
</feature>
<sequence length="606" mass="64926">MNGREISLQPRSRHGILSVSRRGRHSRSGVGHGGGENVVENLNYYFLLAGMLIALSVLASRVSARLGTPLLLLFLGLGMLAGEDGVLGIQFDDASTAYLIGNLALALILLDGGLRTRLSTFRAGLRPALCLATFGVFITSGLVGLLAMWLFDLTLIEGLLVGAIVGSTDAAAVFSLLGGQSVHLNERVGATLEIESGTNDPMAIFLTITLAEILTGQLTGVAAGVVSFLLQFGVGAGMGLAGGWLISRLMRYLDLAPGLYSLLALALGLSLFATTNEMGGSGFLAIYLCGLMIGNHPGRHLEHILPVHDGLAHLSQIVLFLMLGLLVSPSTMLHFALPAAALSFALILVVRPLAVIICLKPFFRFRWRELWFISWVGLRGAVPIVLAIFPVITGVENAAVYFNVAFFVVIISLLVQGSSLAPMARRLKVIVPPGAQPSRRNLLGIMPVNDYEMLVYRVDNTALEGVALRMLRFPSGAKVGALFRSKVLIHPKGSTCLHQQDVLCVVGRSCDVPSLNRMFNGESLQHEQRAFFGTFTLEGGASMQDIADVYGLTLSQGEQQLTIGEFITRRVGGVPVVGDDVDWHGIHWVVNEVAGNRITKVGLRLH</sequence>
<feature type="transmembrane region" description="Helical" evidence="12">
    <location>
        <begin position="398"/>
        <end position="416"/>
    </location>
</feature>
<dbReference type="GO" id="GO:0006813">
    <property type="term" value="P:potassium ion transport"/>
    <property type="evidence" value="ECO:0007669"/>
    <property type="project" value="UniProtKB-KW"/>
</dbReference>
<keyword evidence="5" id="KW-0997">Cell inner membrane</keyword>
<dbReference type="SUPFAM" id="SSF56176">
    <property type="entry name" value="FAD-binding/transporter-associated domain-like"/>
    <property type="match status" value="1"/>
</dbReference>
<accession>A0A558HHX9</accession>
<organism evidence="14 15">
    <name type="scientific">Cobetia crustatorum</name>
    <dbReference type="NCBI Taxonomy" id="553385"/>
    <lineage>
        <taxon>Bacteria</taxon>
        <taxon>Pseudomonadati</taxon>
        <taxon>Pseudomonadota</taxon>
        <taxon>Gammaproteobacteria</taxon>
        <taxon>Oceanospirillales</taxon>
        <taxon>Halomonadaceae</taxon>
        <taxon>Cobetia</taxon>
    </lineage>
</organism>
<dbReference type="STRING" id="553385.GCA_000591415_02860"/>
<evidence type="ECO:0000256" key="4">
    <source>
        <dbReference type="ARBA" id="ARBA00022475"/>
    </source>
</evidence>
<dbReference type="GO" id="GO:0015297">
    <property type="term" value="F:antiporter activity"/>
    <property type="evidence" value="ECO:0007669"/>
    <property type="project" value="UniProtKB-KW"/>
</dbReference>
<dbReference type="NCBIfam" id="NF003714">
    <property type="entry name" value="PRK05326.1-1"/>
    <property type="match status" value="1"/>
</dbReference>
<dbReference type="PANTHER" id="PTHR32507:SF7">
    <property type="entry name" value="K(+)_H(+) ANTIPORTER NHAP2"/>
    <property type="match status" value="1"/>
</dbReference>
<evidence type="ECO:0000256" key="7">
    <source>
        <dbReference type="ARBA" id="ARBA00022692"/>
    </source>
</evidence>
<name>A0A558HHX9_9GAMM</name>
<feature type="transmembrane region" description="Helical" evidence="12">
    <location>
        <begin position="252"/>
        <end position="273"/>
    </location>
</feature>
<evidence type="ECO:0000256" key="11">
    <source>
        <dbReference type="ARBA" id="ARBA00023136"/>
    </source>
</evidence>
<feature type="transmembrane region" description="Helical" evidence="12">
    <location>
        <begin position="221"/>
        <end position="245"/>
    </location>
</feature>
<dbReference type="InterPro" id="IPR006037">
    <property type="entry name" value="RCK_C"/>
</dbReference>
<evidence type="ECO:0000313" key="14">
    <source>
        <dbReference type="EMBL" id="TVU68750.1"/>
    </source>
</evidence>
<dbReference type="EMBL" id="VNFH01000009">
    <property type="protein sequence ID" value="TVU68750.1"/>
    <property type="molecule type" value="Genomic_DNA"/>
</dbReference>
<keyword evidence="7 12" id="KW-0812">Transmembrane</keyword>
<keyword evidence="6" id="KW-0633">Potassium transport</keyword>
<dbReference type="Gene3D" id="3.30.465.10">
    <property type="match status" value="1"/>
</dbReference>
<dbReference type="SUPFAM" id="SSF116726">
    <property type="entry name" value="TrkA C-terminal domain-like"/>
    <property type="match status" value="1"/>
</dbReference>
<dbReference type="Proteomes" id="UP000319941">
    <property type="component" value="Unassembled WGS sequence"/>
</dbReference>
<dbReference type="GO" id="GO:0005886">
    <property type="term" value="C:plasma membrane"/>
    <property type="evidence" value="ECO:0007669"/>
    <property type="project" value="UniProtKB-SubCell"/>
</dbReference>
<dbReference type="PANTHER" id="PTHR32507">
    <property type="entry name" value="NA(+)/H(+) ANTIPORTER 1"/>
    <property type="match status" value="1"/>
</dbReference>
<evidence type="ECO:0000256" key="8">
    <source>
        <dbReference type="ARBA" id="ARBA00022958"/>
    </source>
</evidence>
<dbReference type="InterPro" id="IPR036721">
    <property type="entry name" value="RCK_C_sf"/>
</dbReference>
<dbReference type="NCBIfam" id="NF003716">
    <property type="entry name" value="PRK05326.1-3"/>
    <property type="match status" value="1"/>
</dbReference>
<dbReference type="GO" id="GO:0008324">
    <property type="term" value="F:monoatomic cation transmembrane transporter activity"/>
    <property type="evidence" value="ECO:0007669"/>
    <property type="project" value="InterPro"/>
</dbReference>
<keyword evidence="4" id="KW-1003">Cell membrane</keyword>
<dbReference type="PROSITE" id="PS51202">
    <property type="entry name" value="RCK_C"/>
    <property type="match status" value="1"/>
</dbReference>
<evidence type="ECO:0000256" key="5">
    <source>
        <dbReference type="ARBA" id="ARBA00022519"/>
    </source>
</evidence>
<feature type="transmembrane region" description="Helical" evidence="12">
    <location>
        <begin position="310"/>
        <end position="329"/>
    </location>
</feature>
<evidence type="ECO:0000256" key="9">
    <source>
        <dbReference type="ARBA" id="ARBA00022989"/>
    </source>
</evidence>
<keyword evidence="2" id="KW-0813">Transport</keyword>
<dbReference type="InterPro" id="IPR036318">
    <property type="entry name" value="FAD-bd_PCMH-like_sf"/>
</dbReference>
<dbReference type="InterPro" id="IPR005170">
    <property type="entry name" value="Transptr-assoc_dom"/>
</dbReference>
<dbReference type="Gene3D" id="3.30.70.1450">
    <property type="entry name" value="Regulator of K+ conductance, C-terminal domain"/>
    <property type="match status" value="1"/>
</dbReference>
<gene>
    <name evidence="14" type="ORF">FQP86_13265</name>
</gene>
<keyword evidence="8" id="KW-0630">Potassium</keyword>